<accession>A0AAE0M0A0</accession>
<dbReference type="EMBL" id="JAUEDM010000006">
    <property type="protein sequence ID" value="KAK3314491.1"/>
    <property type="molecule type" value="Genomic_DNA"/>
</dbReference>
<feature type="signal peptide" evidence="1">
    <location>
        <begin position="1"/>
        <end position="27"/>
    </location>
</feature>
<organism evidence="2 3">
    <name type="scientific">Apodospora peruviana</name>
    <dbReference type="NCBI Taxonomy" id="516989"/>
    <lineage>
        <taxon>Eukaryota</taxon>
        <taxon>Fungi</taxon>
        <taxon>Dikarya</taxon>
        <taxon>Ascomycota</taxon>
        <taxon>Pezizomycotina</taxon>
        <taxon>Sordariomycetes</taxon>
        <taxon>Sordariomycetidae</taxon>
        <taxon>Sordariales</taxon>
        <taxon>Lasiosphaeriaceae</taxon>
        <taxon>Apodospora</taxon>
    </lineage>
</organism>
<sequence length="109" mass="11375">MMRSSTVRMRSLYTAVASALAIAVSTTAQFDGPIDLSNAANHAMLAKAVTVGIFPGTVTGEIHVQDAEAQAAIQDAEIAEYQITLMGPDADLTGQNLGGLIIYPRVAVQ</sequence>
<evidence type="ECO:0000313" key="3">
    <source>
        <dbReference type="Proteomes" id="UP001283341"/>
    </source>
</evidence>
<comment type="caution">
    <text evidence="2">The sequence shown here is derived from an EMBL/GenBank/DDBJ whole genome shotgun (WGS) entry which is preliminary data.</text>
</comment>
<dbReference type="Proteomes" id="UP001283341">
    <property type="component" value="Unassembled WGS sequence"/>
</dbReference>
<keyword evidence="3" id="KW-1185">Reference proteome</keyword>
<evidence type="ECO:0000313" key="2">
    <source>
        <dbReference type="EMBL" id="KAK3314491.1"/>
    </source>
</evidence>
<evidence type="ECO:0000256" key="1">
    <source>
        <dbReference type="SAM" id="SignalP"/>
    </source>
</evidence>
<reference evidence="2" key="1">
    <citation type="journal article" date="2023" name="Mol. Phylogenet. Evol.">
        <title>Genome-scale phylogeny and comparative genomics of the fungal order Sordariales.</title>
        <authorList>
            <person name="Hensen N."/>
            <person name="Bonometti L."/>
            <person name="Westerberg I."/>
            <person name="Brannstrom I.O."/>
            <person name="Guillou S."/>
            <person name="Cros-Aarteil S."/>
            <person name="Calhoun S."/>
            <person name="Haridas S."/>
            <person name="Kuo A."/>
            <person name="Mondo S."/>
            <person name="Pangilinan J."/>
            <person name="Riley R."/>
            <person name="LaButti K."/>
            <person name="Andreopoulos B."/>
            <person name="Lipzen A."/>
            <person name="Chen C."/>
            <person name="Yan M."/>
            <person name="Daum C."/>
            <person name="Ng V."/>
            <person name="Clum A."/>
            <person name="Steindorff A."/>
            <person name="Ohm R.A."/>
            <person name="Martin F."/>
            <person name="Silar P."/>
            <person name="Natvig D.O."/>
            <person name="Lalanne C."/>
            <person name="Gautier V."/>
            <person name="Ament-Velasquez S.L."/>
            <person name="Kruys A."/>
            <person name="Hutchinson M.I."/>
            <person name="Powell A.J."/>
            <person name="Barry K."/>
            <person name="Miller A.N."/>
            <person name="Grigoriev I.V."/>
            <person name="Debuchy R."/>
            <person name="Gladieux P."/>
            <person name="Hiltunen Thoren M."/>
            <person name="Johannesson H."/>
        </authorList>
    </citation>
    <scope>NUCLEOTIDE SEQUENCE</scope>
    <source>
        <strain evidence="2">CBS 118394</strain>
    </source>
</reference>
<feature type="chain" id="PRO_5042193799" evidence="1">
    <location>
        <begin position="28"/>
        <end position="109"/>
    </location>
</feature>
<name>A0AAE0M0A0_9PEZI</name>
<proteinExistence type="predicted"/>
<protein>
    <submittedName>
        <fullName evidence="2">Uncharacterized protein</fullName>
    </submittedName>
</protein>
<keyword evidence="1" id="KW-0732">Signal</keyword>
<gene>
    <name evidence="2" type="ORF">B0H66DRAFT_641875</name>
</gene>
<dbReference type="AlphaFoldDB" id="A0AAE0M0A0"/>
<reference evidence="2" key="2">
    <citation type="submission" date="2023-06" db="EMBL/GenBank/DDBJ databases">
        <authorList>
            <consortium name="Lawrence Berkeley National Laboratory"/>
            <person name="Haridas S."/>
            <person name="Hensen N."/>
            <person name="Bonometti L."/>
            <person name="Westerberg I."/>
            <person name="Brannstrom I.O."/>
            <person name="Guillou S."/>
            <person name="Cros-Aarteil S."/>
            <person name="Calhoun S."/>
            <person name="Kuo A."/>
            <person name="Mondo S."/>
            <person name="Pangilinan J."/>
            <person name="Riley R."/>
            <person name="Labutti K."/>
            <person name="Andreopoulos B."/>
            <person name="Lipzen A."/>
            <person name="Chen C."/>
            <person name="Yanf M."/>
            <person name="Daum C."/>
            <person name="Ng V."/>
            <person name="Clum A."/>
            <person name="Steindorff A."/>
            <person name="Ohm R."/>
            <person name="Martin F."/>
            <person name="Silar P."/>
            <person name="Natvig D."/>
            <person name="Lalanne C."/>
            <person name="Gautier V."/>
            <person name="Ament-Velasquez S.L."/>
            <person name="Kruys A."/>
            <person name="Hutchinson M.I."/>
            <person name="Powell A.J."/>
            <person name="Barry K."/>
            <person name="Miller A.N."/>
            <person name="Grigoriev I.V."/>
            <person name="Debuchy R."/>
            <person name="Gladieux P."/>
            <person name="Thoren M.H."/>
            <person name="Johannesson H."/>
        </authorList>
    </citation>
    <scope>NUCLEOTIDE SEQUENCE</scope>
    <source>
        <strain evidence="2">CBS 118394</strain>
    </source>
</reference>